<reference evidence="7 8" key="1">
    <citation type="submission" date="2019-07" db="EMBL/GenBank/DDBJ databases">
        <title>Whole genome shotgun sequence of Meiothermus hypogaeus NBRC 106114.</title>
        <authorList>
            <person name="Hosoyama A."/>
            <person name="Uohara A."/>
            <person name="Ohji S."/>
            <person name="Ichikawa N."/>
        </authorList>
    </citation>
    <scope>NUCLEOTIDE SEQUENCE [LARGE SCALE GENOMIC DNA]</scope>
    <source>
        <strain evidence="7 8">NBRC 106114</strain>
    </source>
</reference>
<evidence type="ECO:0000259" key="6">
    <source>
        <dbReference type="PROSITE" id="PS51012"/>
    </source>
</evidence>
<name>A0A511R3K2_9DEIN</name>
<dbReference type="Pfam" id="PF01061">
    <property type="entry name" value="ABC2_membrane"/>
    <property type="match status" value="1"/>
</dbReference>
<dbReference type="PANTHER" id="PTHR43229">
    <property type="entry name" value="NODULATION PROTEIN J"/>
    <property type="match status" value="1"/>
</dbReference>
<dbReference type="PANTHER" id="PTHR43229:SF2">
    <property type="entry name" value="NODULATION PROTEIN J"/>
    <property type="match status" value="1"/>
</dbReference>
<gene>
    <name evidence="7" type="ORF">MHY01S_20530</name>
</gene>
<evidence type="ECO:0000256" key="3">
    <source>
        <dbReference type="ARBA" id="ARBA00022989"/>
    </source>
</evidence>
<dbReference type="OrthoDB" id="9788252at2"/>
<dbReference type="InterPro" id="IPR051784">
    <property type="entry name" value="Nod_factor_ABC_transporter"/>
</dbReference>
<dbReference type="Proteomes" id="UP000321197">
    <property type="component" value="Unassembled WGS sequence"/>
</dbReference>
<dbReference type="RefSeq" id="WP_119341759.1">
    <property type="nucleotide sequence ID" value="NZ_BJXL01000065.1"/>
</dbReference>
<accession>A0A511R3K2</accession>
<comment type="subcellular location">
    <subcellularLocation>
        <location evidence="5">Cell membrane</location>
        <topology evidence="5">Multi-pass membrane protein</topology>
    </subcellularLocation>
    <subcellularLocation>
        <location evidence="1">Membrane</location>
        <topology evidence="1">Multi-pass membrane protein</topology>
    </subcellularLocation>
</comment>
<feature type="transmembrane region" description="Helical" evidence="5">
    <location>
        <begin position="120"/>
        <end position="142"/>
    </location>
</feature>
<evidence type="ECO:0000313" key="8">
    <source>
        <dbReference type="Proteomes" id="UP000321197"/>
    </source>
</evidence>
<dbReference type="InterPro" id="IPR000412">
    <property type="entry name" value="ABC_2_transport"/>
</dbReference>
<evidence type="ECO:0000256" key="1">
    <source>
        <dbReference type="ARBA" id="ARBA00004141"/>
    </source>
</evidence>
<comment type="caution">
    <text evidence="7">The sequence shown here is derived from an EMBL/GenBank/DDBJ whole genome shotgun (WGS) entry which is preliminary data.</text>
</comment>
<feature type="transmembrane region" description="Helical" evidence="5">
    <location>
        <begin position="253"/>
        <end position="271"/>
    </location>
</feature>
<keyword evidence="4 5" id="KW-0472">Membrane</keyword>
<evidence type="ECO:0000313" key="7">
    <source>
        <dbReference type="EMBL" id="GEM83887.1"/>
    </source>
</evidence>
<evidence type="ECO:0000256" key="2">
    <source>
        <dbReference type="ARBA" id="ARBA00022692"/>
    </source>
</evidence>
<proteinExistence type="inferred from homology"/>
<dbReference type="GO" id="GO:0140359">
    <property type="term" value="F:ABC-type transporter activity"/>
    <property type="evidence" value="ECO:0007669"/>
    <property type="project" value="InterPro"/>
</dbReference>
<keyword evidence="2 5" id="KW-0812">Transmembrane</keyword>
<evidence type="ECO:0000256" key="5">
    <source>
        <dbReference type="RuleBase" id="RU361157"/>
    </source>
</evidence>
<keyword evidence="5" id="KW-1003">Cell membrane</keyword>
<keyword evidence="3 5" id="KW-1133">Transmembrane helix</keyword>
<dbReference type="InterPro" id="IPR047817">
    <property type="entry name" value="ABC2_TM_bact-type"/>
</dbReference>
<organism evidence="7 8">
    <name type="scientific">Meiothermus hypogaeus NBRC 106114</name>
    <dbReference type="NCBI Taxonomy" id="1227553"/>
    <lineage>
        <taxon>Bacteria</taxon>
        <taxon>Thermotogati</taxon>
        <taxon>Deinococcota</taxon>
        <taxon>Deinococci</taxon>
        <taxon>Thermales</taxon>
        <taxon>Thermaceae</taxon>
        <taxon>Meiothermus</taxon>
    </lineage>
</organism>
<sequence>MTHKTTPPSVLNQLDAVYAIWLREIKRAIRDRGQLIGGVSRPLLWVLIMGIGLNPYFRGEVYGEVRFIVPYTYIQFLFPAVIALNMMYTAVQSAISVIWDREFGFLREVLVSPASRAAVLLGKVLGGTTVALFHGILVLLLARFTDVALSWPAVFKALGLMLLLGFGLTSLGIVIANRVKSFEGFGVFSNLIILPLYFLSSSIFPLDPALTRVQAVVTYPEWLVLLVSWNPMTYAVDALRGALINFYQFDPSLGLIVLGGMCGVFFLWALWDFSRQ</sequence>
<feature type="transmembrane region" description="Helical" evidence="5">
    <location>
        <begin position="35"/>
        <end position="57"/>
    </location>
</feature>
<dbReference type="InterPro" id="IPR013525">
    <property type="entry name" value="ABC2_TM"/>
</dbReference>
<dbReference type="PROSITE" id="PS51012">
    <property type="entry name" value="ABC_TM2"/>
    <property type="match status" value="1"/>
</dbReference>
<feature type="transmembrane region" description="Helical" evidence="5">
    <location>
        <begin position="187"/>
        <end position="206"/>
    </location>
</feature>
<comment type="similarity">
    <text evidence="5">Belongs to the ABC-2 integral membrane protein family.</text>
</comment>
<dbReference type="EMBL" id="BJXL01000065">
    <property type="protein sequence ID" value="GEM83887.1"/>
    <property type="molecule type" value="Genomic_DNA"/>
</dbReference>
<feature type="transmembrane region" description="Helical" evidence="5">
    <location>
        <begin position="154"/>
        <end position="175"/>
    </location>
</feature>
<dbReference type="GO" id="GO:0043190">
    <property type="term" value="C:ATP-binding cassette (ABC) transporter complex"/>
    <property type="evidence" value="ECO:0007669"/>
    <property type="project" value="InterPro"/>
</dbReference>
<feature type="domain" description="ABC transmembrane type-2" evidence="6">
    <location>
        <begin position="33"/>
        <end position="276"/>
    </location>
</feature>
<dbReference type="PRINTS" id="PR00164">
    <property type="entry name" value="ABC2TRNSPORT"/>
</dbReference>
<feature type="transmembrane region" description="Helical" evidence="5">
    <location>
        <begin position="77"/>
        <end position="99"/>
    </location>
</feature>
<evidence type="ECO:0000256" key="4">
    <source>
        <dbReference type="ARBA" id="ARBA00023136"/>
    </source>
</evidence>
<dbReference type="PIRSF" id="PIRSF006648">
    <property type="entry name" value="DrrB"/>
    <property type="match status" value="1"/>
</dbReference>
<dbReference type="AlphaFoldDB" id="A0A511R3K2"/>
<keyword evidence="5" id="KW-0813">Transport</keyword>
<protein>
    <recommendedName>
        <fullName evidence="5">Transport permease protein</fullName>
    </recommendedName>
</protein>